<name>A0A0A0HIP3_9RHOB</name>
<dbReference type="InterPro" id="IPR036163">
    <property type="entry name" value="HMA_dom_sf"/>
</dbReference>
<evidence type="ECO:0000256" key="1">
    <source>
        <dbReference type="SAM" id="SignalP"/>
    </source>
</evidence>
<feature type="signal peptide" evidence="1">
    <location>
        <begin position="1"/>
        <end position="21"/>
    </location>
</feature>
<sequence>MKHVLLSSTLAIAAFAPAAFAEERTVEIAVGELTCPSCSFIVASSMRGVPSVQIDDFVDGPEYGQGVYSVTFDDAETSVDSIIDAVAANGYPAQALPDTAS</sequence>
<gene>
    <name evidence="2" type="ORF">rosmuc_04152</name>
</gene>
<dbReference type="eggNOG" id="COG2608">
    <property type="taxonomic scope" value="Bacteria"/>
</dbReference>
<protein>
    <submittedName>
        <fullName evidence="2">Copper chaperone</fullName>
    </submittedName>
</protein>
<dbReference type="EMBL" id="AONH01000025">
    <property type="protein sequence ID" value="KGM86043.1"/>
    <property type="molecule type" value="Genomic_DNA"/>
</dbReference>
<comment type="caution">
    <text evidence="2">The sequence shown here is derived from an EMBL/GenBank/DDBJ whole genome shotgun (WGS) entry which is preliminary data.</text>
</comment>
<dbReference type="GO" id="GO:0046872">
    <property type="term" value="F:metal ion binding"/>
    <property type="evidence" value="ECO:0007669"/>
    <property type="project" value="InterPro"/>
</dbReference>
<feature type="chain" id="PRO_5001963270" evidence="1">
    <location>
        <begin position="22"/>
        <end position="101"/>
    </location>
</feature>
<dbReference type="OrthoDB" id="7205933at2"/>
<dbReference type="InterPro" id="IPR006121">
    <property type="entry name" value="HMA_dom"/>
</dbReference>
<reference evidence="2 3" key="1">
    <citation type="submission" date="2013-01" db="EMBL/GenBank/DDBJ databases">
        <authorList>
            <person name="Fiebig A."/>
            <person name="Goeker M."/>
            <person name="Klenk H.-P.P."/>
        </authorList>
    </citation>
    <scope>NUCLEOTIDE SEQUENCE [LARGE SCALE GENOMIC DNA]</scope>
    <source>
        <strain evidence="2 3">DSM 17069</strain>
    </source>
</reference>
<dbReference type="Proteomes" id="UP000030021">
    <property type="component" value="Unassembled WGS sequence"/>
</dbReference>
<accession>A0A0A0HIP3</accession>
<dbReference type="AlphaFoldDB" id="A0A0A0HIP3"/>
<dbReference type="HOGENOM" id="CLU_134973_2_1_5"/>
<dbReference type="PATRIC" id="fig|1288298.3.peg.4149"/>
<dbReference type="RefSeq" id="WP_037275594.1">
    <property type="nucleotide sequence ID" value="NZ_KN293989.1"/>
</dbReference>
<dbReference type="Gene3D" id="3.30.70.100">
    <property type="match status" value="1"/>
</dbReference>
<evidence type="ECO:0000313" key="2">
    <source>
        <dbReference type="EMBL" id="KGM86043.1"/>
    </source>
</evidence>
<dbReference type="CDD" id="cd00371">
    <property type="entry name" value="HMA"/>
    <property type="match status" value="1"/>
</dbReference>
<dbReference type="SUPFAM" id="SSF55008">
    <property type="entry name" value="HMA, heavy metal-associated domain"/>
    <property type="match status" value="1"/>
</dbReference>
<keyword evidence="1" id="KW-0732">Signal</keyword>
<proteinExistence type="predicted"/>
<evidence type="ECO:0000313" key="3">
    <source>
        <dbReference type="Proteomes" id="UP000030021"/>
    </source>
</evidence>
<organism evidence="2 3">
    <name type="scientific">Roseovarius mucosus DSM 17069</name>
    <dbReference type="NCBI Taxonomy" id="1288298"/>
    <lineage>
        <taxon>Bacteria</taxon>
        <taxon>Pseudomonadati</taxon>
        <taxon>Pseudomonadota</taxon>
        <taxon>Alphaproteobacteria</taxon>
        <taxon>Rhodobacterales</taxon>
        <taxon>Roseobacteraceae</taxon>
        <taxon>Roseovarius</taxon>
    </lineage>
</organism>